<name>A0ABV0BPS1_9SPHI</name>
<comment type="caution">
    <text evidence="1">The sequence shown here is derived from an EMBL/GenBank/DDBJ whole genome shotgun (WGS) entry which is preliminary data.</text>
</comment>
<protein>
    <submittedName>
        <fullName evidence="1">Uncharacterized protein</fullName>
    </submittedName>
</protein>
<proteinExistence type="predicted"/>
<sequence length="138" mass="14790">MVLFLPTIGSRASTPSTKKTSVTINQAEITKAVIVNIDVLGIPLSGPLGSLLAIKNLRTGEVFPLEGVVSLPVRNAVTSATFRVGDQFQVIIYNELLSLELPVLGITNYTVKQGDDTPNSTVNFIFKLLITRPPGGRN</sequence>
<accession>A0ABV0BPS1</accession>
<organism evidence="1 2">
    <name type="scientific">Sphingobacterium kitahiroshimense</name>
    <dbReference type="NCBI Taxonomy" id="470446"/>
    <lineage>
        <taxon>Bacteria</taxon>
        <taxon>Pseudomonadati</taxon>
        <taxon>Bacteroidota</taxon>
        <taxon>Sphingobacteriia</taxon>
        <taxon>Sphingobacteriales</taxon>
        <taxon>Sphingobacteriaceae</taxon>
        <taxon>Sphingobacterium</taxon>
    </lineage>
</organism>
<evidence type="ECO:0000313" key="2">
    <source>
        <dbReference type="Proteomes" id="UP001409291"/>
    </source>
</evidence>
<reference evidence="1 2" key="1">
    <citation type="submission" date="2024-04" db="EMBL/GenBank/DDBJ databases">
        <title>WGS of bacteria from Torrens River.</title>
        <authorList>
            <person name="Wyrsch E.R."/>
            <person name="Drigo B."/>
        </authorList>
    </citation>
    <scope>NUCLEOTIDE SEQUENCE [LARGE SCALE GENOMIC DNA]</scope>
    <source>
        <strain evidence="1 2">TWI391</strain>
    </source>
</reference>
<gene>
    <name evidence="1" type="ORF">ABE541_04480</name>
</gene>
<dbReference type="Proteomes" id="UP001409291">
    <property type="component" value="Unassembled WGS sequence"/>
</dbReference>
<dbReference type="RefSeq" id="WP_346580733.1">
    <property type="nucleotide sequence ID" value="NZ_JBDJNQ010000002.1"/>
</dbReference>
<evidence type="ECO:0000313" key="1">
    <source>
        <dbReference type="EMBL" id="MEN5376512.1"/>
    </source>
</evidence>
<keyword evidence="2" id="KW-1185">Reference proteome</keyword>
<dbReference type="EMBL" id="JBDJNQ010000002">
    <property type="protein sequence ID" value="MEN5376512.1"/>
    <property type="molecule type" value="Genomic_DNA"/>
</dbReference>